<feature type="chain" id="PRO_5021789406" evidence="2">
    <location>
        <begin position="22"/>
        <end position="440"/>
    </location>
</feature>
<dbReference type="Pfam" id="PF00675">
    <property type="entry name" value="Peptidase_M16"/>
    <property type="match status" value="1"/>
</dbReference>
<keyword evidence="2" id="KW-0732">Signal</keyword>
<dbReference type="Pfam" id="PF05193">
    <property type="entry name" value="Peptidase_M16_C"/>
    <property type="match status" value="1"/>
</dbReference>
<dbReference type="SUPFAM" id="SSF63411">
    <property type="entry name" value="LuxS/MPP-like metallohydrolase"/>
    <property type="match status" value="2"/>
</dbReference>
<gene>
    <name evidence="5" type="ORF">FNW21_02420</name>
</gene>
<evidence type="ECO:0000259" key="3">
    <source>
        <dbReference type="Pfam" id="PF00675"/>
    </source>
</evidence>
<dbReference type="GO" id="GO:0046872">
    <property type="term" value="F:metal ion binding"/>
    <property type="evidence" value="ECO:0007669"/>
    <property type="project" value="InterPro"/>
</dbReference>
<name>A0A553EBI2_9FLAO</name>
<evidence type="ECO:0000313" key="6">
    <source>
        <dbReference type="Proteomes" id="UP000316371"/>
    </source>
</evidence>
<accession>A0A553EBI2</accession>
<dbReference type="EMBL" id="VJZT01000002">
    <property type="protein sequence ID" value="TRX42143.1"/>
    <property type="molecule type" value="Genomic_DNA"/>
</dbReference>
<dbReference type="PANTHER" id="PTHR11851">
    <property type="entry name" value="METALLOPROTEASE"/>
    <property type="match status" value="1"/>
</dbReference>
<feature type="domain" description="Peptidase M16 C-terminal" evidence="4">
    <location>
        <begin position="192"/>
        <end position="355"/>
    </location>
</feature>
<comment type="similarity">
    <text evidence="1">Belongs to the peptidase M16 family.</text>
</comment>
<comment type="caution">
    <text evidence="5">The sequence shown here is derived from an EMBL/GenBank/DDBJ whole genome shotgun (WGS) entry which is preliminary data.</text>
</comment>
<dbReference type="AlphaFoldDB" id="A0A553EBI2"/>
<sequence length="440" mass="49160">MKTLFSVILISTFCIGFQASAQNTKTDKTEEFDVNGLQVILKQTPKEVISARLFIRGGTANYSVAKEGIENVTLQLMIEGGTKSLSKAAYKTAAEKLGTQLDAKTQLDFGTISMTCVKSYWNESWTLFSEAIIHPALGETEFNLLKEQLISDAKQMEGDPDEYLVNLSKKVAFPGQDYIKVTTGTEKSLTALTLLDAQNYYAKTIGKKRCFLVVVGNISKEELTQKIKESLDKMPIGTAPTIQKIVKTAPKQTAFMEDRDIATNYIRGIISAPKANSKEGVATKIAMSILYDRFFTELRTKRSLSYAPAAFYVESAVTSPYSVLYITTTKPKESIQVMVDEINAVKKYGFKNEELINKRQDFLTNYYLTLETTGSQADALGLAQIQGNWRQVDALNKAVTETTLKELNTTFDTYSNRIIWTYLGKKEAVKDTDFKQPNKK</sequence>
<keyword evidence="6" id="KW-1185">Reference proteome</keyword>
<dbReference type="Proteomes" id="UP000316371">
    <property type="component" value="Unassembled WGS sequence"/>
</dbReference>
<dbReference type="OrthoDB" id="9811314at2"/>
<evidence type="ECO:0000259" key="4">
    <source>
        <dbReference type="Pfam" id="PF05193"/>
    </source>
</evidence>
<feature type="signal peptide" evidence="2">
    <location>
        <begin position="1"/>
        <end position="21"/>
    </location>
</feature>
<dbReference type="PANTHER" id="PTHR11851:SF49">
    <property type="entry name" value="MITOCHONDRIAL-PROCESSING PEPTIDASE SUBUNIT ALPHA"/>
    <property type="match status" value="1"/>
</dbReference>
<organism evidence="5 6">
    <name type="scientific">Flavobacterium restrictum</name>
    <dbReference type="NCBI Taxonomy" id="2594428"/>
    <lineage>
        <taxon>Bacteria</taxon>
        <taxon>Pseudomonadati</taxon>
        <taxon>Bacteroidota</taxon>
        <taxon>Flavobacteriia</taxon>
        <taxon>Flavobacteriales</taxon>
        <taxon>Flavobacteriaceae</taxon>
        <taxon>Flavobacterium</taxon>
    </lineage>
</organism>
<evidence type="ECO:0000256" key="2">
    <source>
        <dbReference type="SAM" id="SignalP"/>
    </source>
</evidence>
<proteinExistence type="inferred from homology"/>
<dbReference type="InterPro" id="IPR011765">
    <property type="entry name" value="Pept_M16_N"/>
</dbReference>
<evidence type="ECO:0000256" key="1">
    <source>
        <dbReference type="ARBA" id="ARBA00007261"/>
    </source>
</evidence>
<dbReference type="RefSeq" id="WP_144255153.1">
    <property type="nucleotide sequence ID" value="NZ_VJZT01000002.1"/>
</dbReference>
<dbReference type="InterPro" id="IPR007863">
    <property type="entry name" value="Peptidase_M16_C"/>
</dbReference>
<feature type="domain" description="Peptidase M16 N-terminal" evidence="3">
    <location>
        <begin position="39"/>
        <end position="165"/>
    </location>
</feature>
<dbReference type="Gene3D" id="3.30.830.10">
    <property type="entry name" value="Metalloenzyme, LuxS/M16 peptidase-like"/>
    <property type="match status" value="2"/>
</dbReference>
<evidence type="ECO:0000313" key="5">
    <source>
        <dbReference type="EMBL" id="TRX42143.1"/>
    </source>
</evidence>
<protein>
    <submittedName>
        <fullName evidence="5">Insulinase family protein</fullName>
    </submittedName>
</protein>
<dbReference type="InterPro" id="IPR050361">
    <property type="entry name" value="MPP/UQCRC_Complex"/>
</dbReference>
<dbReference type="InterPro" id="IPR011249">
    <property type="entry name" value="Metalloenz_LuxS/M16"/>
</dbReference>
<reference evidence="5 6" key="1">
    <citation type="submission" date="2019-07" db="EMBL/GenBank/DDBJ databases">
        <title>Novel species of Flavobacterium.</title>
        <authorList>
            <person name="Liu Q."/>
            <person name="Xin Y.-H."/>
        </authorList>
    </citation>
    <scope>NUCLEOTIDE SEQUENCE [LARGE SCALE GENOMIC DNA]</scope>
    <source>
        <strain evidence="5 6">LB1R34</strain>
    </source>
</reference>